<evidence type="ECO:0000259" key="4">
    <source>
        <dbReference type="PROSITE" id="PS51724"/>
    </source>
</evidence>
<dbReference type="EMBL" id="CP002432">
    <property type="protein sequence ID" value="ADU66943.1"/>
    <property type="molecule type" value="Genomic_DNA"/>
</dbReference>
<dbReference type="Pfam" id="PF05036">
    <property type="entry name" value="SPOR"/>
    <property type="match status" value="1"/>
</dbReference>
<feature type="compositionally biased region" description="Low complexity" evidence="2">
    <location>
        <begin position="151"/>
        <end position="169"/>
    </location>
</feature>
<feature type="region of interest" description="Disordered" evidence="2">
    <location>
        <begin position="132"/>
        <end position="177"/>
    </location>
</feature>
<dbReference type="OrthoDB" id="9815905at2"/>
<name>E6W3R2_DESIS</name>
<feature type="transmembrane region" description="Helical" evidence="3">
    <location>
        <begin position="27"/>
        <end position="52"/>
    </location>
</feature>
<evidence type="ECO:0000256" key="1">
    <source>
        <dbReference type="SAM" id="Coils"/>
    </source>
</evidence>
<evidence type="ECO:0000313" key="5">
    <source>
        <dbReference type="EMBL" id="ADU66943.1"/>
    </source>
</evidence>
<keyword evidence="3" id="KW-0472">Membrane</keyword>
<dbReference type="AlphaFoldDB" id="E6W3R2"/>
<dbReference type="InterPro" id="IPR007730">
    <property type="entry name" value="SPOR-like_dom"/>
</dbReference>
<dbReference type="HOGENOM" id="CLU_1056728_0_0_0"/>
<organism evidence="5 6">
    <name type="scientific">Desulfurispirillum indicum (strain ATCC BAA-1389 / DSM 22839 / S5)</name>
    <dbReference type="NCBI Taxonomy" id="653733"/>
    <lineage>
        <taxon>Bacteria</taxon>
        <taxon>Pseudomonadati</taxon>
        <taxon>Chrysiogenota</taxon>
        <taxon>Chrysiogenia</taxon>
        <taxon>Chrysiogenales</taxon>
        <taxon>Chrysiogenaceae</taxon>
        <taxon>Desulfurispirillum</taxon>
    </lineage>
</organism>
<dbReference type="InterPro" id="IPR036680">
    <property type="entry name" value="SPOR-like_sf"/>
</dbReference>
<evidence type="ECO:0000313" key="6">
    <source>
        <dbReference type="Proteomes" id="UP000002572"/>
    </source>
</evidence>
<sequence>MDQFGTASRAGRSKQEQPNRKSGNQTFATLIVFIVGLTLVFALGVFAGRMLLGSKEMDQRISVLQPDTETTTVLPPNSQPLSAPTAPGAPTAPELKFAEVPPAQEAQRAAEQAQATRQEKDNLLARAKQEIAAPTTPSGPQAPSTPQVSSPAEPTAAKTAPPAAPATATGEGSLKRTVPAGKFTIQIAAFRDEQSAQSQAKALKEKGYDAYYMVSDQGDRGIWYRVRVGEFGQLDAARTKAEQIKEKEKLFPFPIEVN</sequence>
<dbReference type="Proteomes" id="UP000002572">
    <property type="component" value="Chromosome"/>
</dbReference>
<dbReference type="eggNOG" id="COG3147">
    <property type="taxonomic scope" value="Bacteria"/>
</dbReference>
<feature type="coiled-coil region" evidence="1">
    <location>
        <begin position="103"/>
        <end position="130"/>
    </location>
</feature>
<dbReference type="PROSITE" id="PS51724">
    <property type="entry name" value="SPOR"/>
    <property type="match status" value="1"/>
</dbReference>
<reference evidence="5 6" key="1">
    <citation type="submission" date="2010-12" db="EMBL/GenBank/DDBJ databases">
        <title>Complete sequence of Desulfurispirillum indicum S5.</title>
        <authorList>
            <consortium name="US DOE Joint Genome Institute"/>
            <person name="Lucas S."/>
            <person name="Copeland A."/>
            <person name="Lapidus A."/>
            <person name="Cheng J.-F."/>
            <person name="Goodwin L."/>
            <person name="Pitluck S."/>
            <person name="Chertkov O."/>
            <person name="Held B."/>
            <person name="Detter J.C."/>
            <person name="Han C."/>
            <person name="Tapia R."/>
            <person name="Land M."/>
            <person name="Hauser L."/>
            <person name="Kyrpides N."/>
            <person name="Ivanova N."/>
            <person name="Mikhailova N."/>
            <person name="Haggblom M."/>
            <person name="Rauschenbach I."/>
            <person name="Bini E."/>
            <person name="Woyke T."/>
        </authorList>
    </citation>
    <scope>NUCLEOTIDE SEQUENCE [LARGE SCALE GENOMIC DNA]</scope>
    <source>
        <strain evidence="6">ATCC BAA-1389 / DSM 22839 / S5</strain>
    </source>
</reference>
<feature type="region of interest" description="Disordered" evidence="2">
    <location>
        <begin position="1"/>
        <end position="21"/>
    </location>
</feature>
<accession>E6W3R2</accession>
<dbReference type="KEGG" id="din:Selin_2223"/>
<dbReference type="SUPFAM" id="SSF110997">
    <property type="entry name" value="Sporulation related repeat"/>
    <property type="match status" value="1"/>
</dbReference>
<dbReference type="GO" id="GO:0042834">
    <property type="term" value="F:peptidoglycan binding"/>
    <property type="evidence" value="ECO:0007669"/>
    <property type="project" value="InterPro"/>
</dbReference>
<keyword evidence="3" id="KW-1133">Transmembrane helix</keyword>
<keyword evidence="1" id="KW-0175">Coiled coil</keyword>
<feature type="compositionally biased region" description="Low complexity" evidence="2">
    <location>
        <begin position="83"/>
        <end position="93"/>
    </location>
</feature>
<dbReference type="STRING" id="653733.Selin_2223"/>
<evidence type="ECO:0000256" key="2">
    <source>
        <dbReference type="SAM" id="MobiDB-lite"/>
    </source>
</evidence>
<feature type="compositionally biased region" description="Polar residues" evidence="2">
    <location>
        <begin position="135"/>
        <end position="150"/>
    </location>
</feature>
<dbReference type="InParanoid" id="E6W3R2"/>
<keyword evidence="6" id="KW-1185">Reference proteome</keyword>
<protein>
    <submittedName>
        <fullName evidence="5">Sporulation domain-containing protein</fullName>
    </submittedName>
</protein>
<dbReference type="RefSeq" id="WP_013506819.1">
    <property type="nucleotide sequence ID" value="NC_014836.1"/>
</dbReference>
<proteinExistence type="predicted"/>
<feature type="region of interest" description="Disordered" evidence="2">
    <location>
        <begin position="69"/>
        <end position="93"/>
    </location>
</feature>
<dbReference type="Gene3D" id="3.30.70.1070">
    <property type="entry name" value="Sporulation related repeat"/>
    <property type="match status" value="1"/>
</dbReference>
<evidence type="ECO:0000256" key="3">
    <source>
        <dbReference type="SAM" id="Phobius"/>
    </source>
</evidence>
<keyword evidence="3" id="KW-0812">Transmembrane</keyword>
<gene>
    <name evidence="5" type="ordered locus">Selin_2223</name>
</gene>
<feature type="compositionally biased region" description="Polar residues" evidence="2">
    <location>
        <begin position="69"/>
        <end position="82"/>
    </location>
</feature>
<feature type="domain" description="SPOR" evidence="4">
    <location>
        <begin position="177"/>
        <end position="257"/>
    </location>
</feature>